<gene>
    <name evidence="2" type="ORF">DIC75_00085</name>
</gene>
<accession>A0ABD4TBE7</accession>
<name>A0ABD4TBE7_9EURY</name>
<protein>
    <recommendedName>
        <fullName evidence="4">GerMN domain-containing protein</fullName>
    </recommendedName>
</protein>
<evidence type="ECO:0000313" key="3">
    <source>
        <dbReference type="Proteomes" id="UP001523230"/>
    </source>
</evidence>
<keyword evidence="3" id="KW-1185">Reference proteome</keyword>
<keyword evidence="1" id="KW-0812">Transmembrane</keyword>
<evidence type="ECO:0000256" key="1">
    <source>
        <dbReference type="SAM" id="Phobius"/>
    </source>
</evidence>
<keyword evidence="1" id="KW-1133">Transmembrane helix</keyword>
<sequence length="360" mass="39895">MEMIEGLSIRRYITLAICIAFAAGVLSIFVLSYDPGPPTISLSQNIYGIPLSEMWAIVEEQTGVENTTAVLREFRLVTANDGSIESLHMDFHGDAEGLHRWYRIAVSPVGAMTWDSLTIDTVPAGEHPLVLLSEIERIPYLELIGENRGLIVEVDAQYGDLAYDAGYRPLFALNQGEVVPLERVVFSTNDPWYDIAVFNRTEDSVRGGVHYCTLFTRSDLDRTETVDYREAESSTRVYHPDGLCDQGPITVTLGGLPFSKGGKSASLPDLENFTTAIEDRIQKDYLYPNGSLIGFGYDLDGYLRVSLWNGPPPPENVSSIETMYTVLDTRAGEMGIEDIPVKFTVFISPPEPVLGPRMEP</sequence>
<dbReference type="RefSeq" id="WP_250985980.1">
    <property type="nucleotide sequence ID" value="NZ_QFDM01000001.1"/>
</dbReference>
<evidence type="ECO:0008006" key="4">
    <source>
        <dbReference type="Google" id="ProtNLM"/>
    </source>
</evidence>
<organism evidence="2 3">
    <name type="scientific">Methanoculleus oceani</name>
    <dbReference type="NCBI Taxonomy" id="2184756"/>
    <lineage>
        <taxon>Archaea</taxon>
        <taxon>Methanobacteriati</taxon>
        <taxon>Methanobacteriota</taxon>
        <taxon>Stenosarchaea group</taxon>
        <taxon>Methanomicrobia</taxon>
        <taxon>Methanomicrobiales</taxon>
        <taxon>Methanomicrobiaceae</taxon>
        <taxon>Methanoculleus</taxon>
    </lineage>
</organism>
<reference evidence="2 3" key="1">
    <citation type="submission" date="2018-05" db="EMBL/GenBank/DDBJ databases">
        <title>Isolation and characterization of genus Methanoculleus species and their viruses from deep sea marine sediment offshore southwestern Taiwan.</title>
        <authorList>
            <person name="Wei W.-H."/>
            <person name="Chen W.-C."/>
            <person name="Lai M.-C."/>
            <person name="Chen S.-C."/>
        </authorList>
    </citation>
    <scope>NUCLEOTIDE SEQUENCE [LARGE SCALE GENOMIC DNA]</scope>
    <source>
        <strain evidence="2 3">CWC-02</strain>
    </source>
</reference>
<dbReference type="AlphaFoldDB" id="A0ABD4TBE7"/>
<keyword evidence="1" id="KW-0472">Membrane</keyword>
<proteinExistence type="predicted"/>
<evidence type="ECO:0000313" key="2">
    <source>
        <dbReference type="EMBL" id="MCM2464724.1"/>
    </source>
</evidence>
<comment type="caution">
    <text evidence="2">The sequence shown here is derived from an EMBL/GenBank/DDBJ whole genome shotgun (WGS) entry which is preliminary data.</text>
</comment>
<dbReference type="Proteomes" id="UP001523230">
    <property type="component" value="Unassembled WGS sequence"/>
</dbReference>
<dbReference type="EMBL" id="QFDM01000001">
    <property type="protein sequence ID" value="MCM2464724.1"/>
    <property type="molecule type" value="Genomic_DNA"/>
</dbReference>
<feature type="transmembrane region" description="Helical" evidence="1">
    <location>
        <begin position="12"/>
        <end position="33"/>
    </location>
</feature>